<dbReference type="WBParaSite" id="maker-E.canG7_contigs_9128-snap-gene-0.9-mRNA-1">
    <property type="protein sequence ID" value="maker-E.canG7_contigs_9128-snap-gene-0.9-mRNA-1"/>
    <property type="gene ID" value="EcG7_07587"/>
</dbReference>
<reference evidence="2" key="1">
    <citation type="submission" date="2022-11" db="UniProtKB">
        <authorList>
            <consortium name="WormBaseParasite"/>
        </authorList>
    </citation>
    <scope>IDENTIFICATION</scope>
</reference>
<accession>A0A915EWD0</accession>
<proteinExistence type="predicted"/>
<dbReference type="AlphaFoldDB" id="A0A915EWD0"/>
<evidence type="ECO:0000313" key="1">
    <source>
        <dbReference type="Proteomes" id="UP000887562"/>
    </source>
</evidence>
<evidence type="ECO:0000313" key="2">
    <source>
        <dbReference type="WBParaSite" id="maker-E.canG7_contigs_9128-snap-gene-0.9-mRNA-1"/>
    </source>
</evidence>
<name>A0A915EWD0_9CEST</name>
<organism evidence="1 2">
    <name type="scientific">Echinococcus canadensis</name>
    <dbReference type="NCBI Taxonomy" id="519352"/>
    <lineage>
        <taxon>Eukaryota</taxon>
        <taxon>Metazoa</taxon>
        <taxon>Spiralia</taxon>
        <taxon>Lophotrochozoa</taxon>
        <taxon>Platyhelminthes</taxon>
        <taxon>Cestoda</taxon>
        <taxon>Eucestoda</taxon>
        <taxon>Cyclophyllidea</taxon>
        <taxon>Taeniidae</taxon>
        <taxon>Echinococcus</taxon>
        <taxon>Echinococcus canadensis group</taxon>
    </lineage>
</organism>
<sequence length="109" mass="11989">MTALSAVDDQNMRTRVPTPLSWGVLTEPHLLSSFPTAGVNKFDLIFVTSLLHLLYVYDQLCCVRRCASPTKQDRGPPIRFIIAIVVAVTVTVPTDSANAYITAVANFHE</sequence>
<dbReference type="Proteomes" id="UP000887562">
    <property type="component" value="Unplaced"/>
</dbReference>
<keyword evidence="1" id="KW-1185">Reference proteome</keyword>
<protein>
    <submittedName>
        <fullName evidence="2">Uncharacterized protein</fullName>
    </submittedName>
</protein>